<dbReference type="AlphaFoldDB" id="A0A1D2MQ62"/>
<gene>
    <name evidence="1" type="ORF">Ocin01_11443</name>
</gene>
<proteinExistence type="predicted"/>
<name>A0A1D2MQ62_ORCCI</name>
<evidence type="ECO:0000313" key="1">
    <source>
        <dbReference type="EMBL" id="ODM95240.1"/>
    </source>
</evidence>
<keyword evidence="2" id="KW-1185">Reference proteome</keyword>
<dbReference type="EMBL" id="LJIJ01000694">
    <property type="protein sequence ID" value="ODM95240.1"/>
    <property type="molecule type" value="Genomic_DNA"/>
</dbReference>
<comment type="caution">
    <text evidence="1">The sequence shown here is derived from an EMBL/GenBank/DDBJ whole genome shotgun (WGS) entry which is preliminary data.</text>
</comment>
<accession>A0A1D2MQ62</accession>
<evidence type="ECO:0000313" key="2">
    <source>
        <dbReference type="Proteomes" id="UP000094527"/>
    </source>
</evidence>
<protein>
    <submittedName>
        <fullName evidence="1">Uncharacterized protein</fullName>
    </submittedName>
</protein>
<sequence length="289" mass="31885">MKCMRMLCPNGHTQKTQTGRCVVMERNFERKCLVFLHLGKMNSGRKSKAGARSPFSPIFSQSCGIKIFRVKSNHRINHHRAVFLSTIFILRPLRFPKKLPSCVAEEVVHLRPSAPVSSSSWLTLATRSFAAINAGRCATSRSSHLMSDVTKRSKWASSWDSTTNEDGSVNVTFGCARSTDSAVVVAAVNKTDSSEVTGRKGHFPIHFHVAAVKVDQLGTPVIIAILSSVTHATQDCVVRIDQKLRTGLSSHHMKELISELYATQKRMFGMCGKCSQITSKRATAADHNE</sequence>
<organism evidence="1 2">
    <name type="scientific">Orchesella cincta</name>
    <name type="common">Springtail</name>
    <name type="synonym">Podura cincta</name>
    <dbReference type="NCBI Taxonomy" id="48709"/>
    <lineage>
        <taxon>Eukaryota</taxon>
        <taxon>Metazoa</taxon>
        <taxon>Ecdysozoa</taxon>
        <taxon>Arthropoda</taxon>
        <taxon>Hexapoda</taxon>
        <taxon>Collembola</taxon>
        <taxon>Entomobryomorpha</taxon>
        <taxon>Entomobryoidea</taxon>
        <taxon>Orchesellidae</taxon>
        <taxon>Orchesellinae</taxon>
        <taxon>Orchesella</taxon>
    </lineage>
</organism>
<reference evidence="1 2" key="1">
    <citation type="journal article" date="2016" name="Genome Biol. Evol.">
        <title>Gene Family Evolution Reflects Adaptation to Soil Environmental Stressors in the Genome of the Collembolan Orchesella cincta.</title>
        <authorList>
            <person name="Faddeeva-Vakhrusheva A."/>
            <person name="Derks M.F."/>
            <person name="Anvar S.Y."/>
            <person name="Agamennone V."/>
            <person name="Suring W."/>
            <person name="Smit S."/>
            <person name="van Straalen N.M."/>
            <person name="Roelofs D."/>
        </authorList>
    </citation>
    <scope>NUCLEOTIDE SEQUENCE [LARGE SCALE GENOMIC DNA]</scope>
    <source>
        <tissue evidence="1">Mixed pool</tissue>
    </source>
</reference>
<dbReference type="Proteomes" id="UP000094527">
    <property type="component" value="Unassembled WGS sequence"/>
</dbReference>